<gene>
    <name evidence="9" type="ORF">L2Y54_15520</name>
</gene>
<evidence type="ECO:0000313" key="10">
    <source>
        <dbReference type="Proteomes" id="UP001054801"/>
    </source>
</evidence>
<dbReference type="RefSeq" id="WP_236497352.1">
    <property type="nucleotide sequence ID" value="NZ_CP091244.1"/>
</dbReference>
<dbReference type="Pfam" id="PF01850">
    <property type="entry name" value="PIN"/>
    <property type="match status" value="1"/>
</dbReference>
<evidence type="ECO:0000256" key="2">
    <source>
        <dbReference type="ARBA" id="ARBA00022649"/>
    </source>
</evidence>
<dbReference type="EMBL" id="CP091244">
    <property type="protein sequence ID" value="UJS23342.1"/>
    <property type="molecule type" value="Genomic_DNA"/>
</dbReference>
<evidence type="ECO:0000256" key="5">
    <source>
        <dbReference type="ARBA" id="ARBA00022801"/>
    </source>
</evidence>
<dbReference type="Proteomes" id="UP001054801">
    <property type="component" value="Chromosome"/>
</dbReference>
<keyword evidence="6" id="KW-0460">Magnesium</keyword>
<protein>
    <submittedName>
        <fullName evidence="9">Type II toxin-antitoxin system VapC family toxin</fullName>
    </submittedName>
</protein>
<keyword evidence="10" id="KW-1185">Reference proteome</keyword>
<evidence type="ECO:0000256" key="1">
    <source>
        <dbReference type="ARBA" id="ARBA00001946"/>
    </source>
</evidence>
<keyword evidence="5" id="KW-0378">Hydrolase</keyword>
<sequence>MLCDTNIISELARLQPNPGVAAWSETVTHIHLSVITVEEIHFGLAWKNNARIRTWFEHFLQNHCTVLPVTPEIARLAGEMRGSLQTQGSTREQADMLIAATAAVHGLPLVTRNEKDFVGCCISVINPFS</sequence>
<proteinExistence type="inferred from homology"/>
<reference evidence="9" key="1">
    <citation type="journal article" date="2022" name="Microorganisms">
        <title>Two New Species of Filamentous Sulfur Bacteria of the Genus Thiothrix, Thiothrix winogradskyi sp. nov. and 'Candidatus Thiothrix sulfatifontis' sp. nov.</title>
        <authorList>
            <person name="Ravin N.V."/>
            <person name="Rossetti S."/>
            <person name="Beletsky A.V."/>
            <person name="Kadnikov V.V."/>
            <person name="Rudenko T.S."/>
            <person name="Smolyakov D.D."/>
            <person name="Moskvitina M.I."/>
            <person name="Gureeva M.V."/>
            <person name="Mardanov A.V."/>
            <person name="Grabovich M.Y."/>
        </authorList>
    </citation>
    <scope>NUCLEOTIDE SEQUENCE</scope>
    <source>
        <strain evidence="9">CT3</strain>
    </source>
</reference>
<feature type="domain" description="PIN" evidence="8">
    <location>
        <begin position="1"/>
        <end position="115"/>
    </location>
</feature>
<evidence type="ECO:0000313" key="9">
    <source>
        <dbReference type="EMBL" id="UJS23342.1"/>
    </source>
</evidence>
<name>A0ABY3SV22_9GAMM</name>
<dbReference type="PANTHER" id="PTHR33653">
    <property type="entry name" value="RIBONUCLEASE VAPC2"/>
    <property type="match status" value="1"/>
</dbReference>
<evidence type="ECO:0000256" key="3">
    <source>
        <dbReference type="ARBA" id="ARBA00022722"/>
    </source>
</evidence>
<evidence type="ECO:0000256" key="6">
    <source>
        <dbReference type="ARBA" id="ARBA00022842"/>
    </source>
</evidence>
<dbReference type="CDD" id="cd18746">
    <property type="entry name" value="PIN_VapC4-5_FitB-like"/>
    <property type="match status" value="1"/>
</dbReference>
<dbReference type="Gene3D" id="3.40.50.1010">
    <property type="entry name" value="5'-nuclease"/>
    <property type="match status" value="1"/>
</dbReference>
<keyword evidence="2" id="KW-1277">Toxin-antitoxin system</keyword>
<dbReference type="SUPFAM" id="SSF88723">
    <property type="entry name" value="PIN domain-like"/>
    <property type="match status" value="1"/>
</dbReference>
<dbReference type="InterPro" id="IPR029060">
    <property type="entry name" value="PIN-like_dom_sf"/>
</dbReference>
<organism evidence="9 10">
    <name type="scientific">Thiothrix winogradskyi</name>
    <dbReference type="NCBI Taxonomy" id="96472"/>
    <lineage>
        <taxon>Bacteria</taxon>
        <taxon>Pseudomonadati</taxon>
        <taxon>Pseudomonadota</taxon>
        <taxon>Gammaproteobacteria</taxon>
        <taxon>Thiotrichales</taxon>
        <taxon>Thiotrichaceae</taxon>
        <taxon>Thiothrix</taxon>
    </lineage>
</organism>
<dbReference type="PANTHER" id="PTHR33653:SF1">
    <property type="entry name" value="RIBONUCLEASE VAPC2"/>
    <property type="match status" value="1"/>
</dbReference>
<accession>A0ABY3SV22</accession>
<dbReference type="InterPro" id="IPR050556">
    <property type="entry name" value="Type_II_TA_system_RNase"/>
</dbReference>
<comment type="similarity">
    <text evidence="7">Belongs to the PINc/VapC protein family.</text>
</comment>
<keyword evidence="3" id="KW-0540">Nuclease</keyword>
<comment type="cofactor">
    <cofactor evidence="1">
        <name>Mg(2+)</name>
        <dbReference type="ChEBI" id="CHEBI:18420"/>
    </cofactor>
</comment>
<keyword evidence="4" id="KW-0479">Metal-binding</keyword>
<evidence type="ECO:0000256" key="7">
    <source>
        <dbReference type="ARBA" id="ARBA00038093"/>
    </source>
</evidence>
<evidence type="ECO:0000259" key="8">
    <source>
        <dbReference type="Pfam" id="PF01850"/>
    </source>
</evidence>
<evidence type="ECO:0000256" key="4">
    <source>
        <dbReference type="ARBA" id="ARBA00022723"/>
    </source>
</evidence>
<dbReference type="InterPro" id="IPR002716">
    <property type="entry name" value="PIN_dom"/>
</dbReference>